<feature type="binding site" description="in other chain" evidence="11">
    <location>
        <position position="55"/>
    </location>
    <ligand>
        <name>L-methionine</name>
        <dbReference type="ChEBI" id="CHEBI:57844"/>
        <note>ligand shared between two neighboring subunits</note>
    </ligand>
</feature>
<dbReference type="UniPathway" id="UPA00315">
    <property type="reaction ID" value="UER00080"/>
</dbReference>
<dbReference type="EC" id="2.5.1.6" evidence="11"/>
<feature type="binding site" description="in other chain" evidence="11">
    <location>
        <begin position="264"/>
        <end position="265"/>
    </location>
    <ligand>
        <name>ATP</name>
        <dbReference type="ChEBI" id="CHEBI:30616"/>
        <note>ligand shared between two neighboring subunits</note>
    </ligand>
</feature>
<dbReference type="PROSITE" id="PS00376">
    <property type="entry name" value="ADOMET_SYNTHASE_1"/>
    <property type="match status" value="1"/>
</dbReference>
<dbReference type="Gene3D" id="3.30.300.10">
    <property type="match status" value="3"/>
</dbReference>
<evidence type="ECO:0000256" key="12">
    <source>
        <dbReference type="RuleBase" id="RU000542"/>
    </source>
</evidence>
<feature type="domain" description="S-adenosylmethionine synthetase N-terminal" evidence="14">
    <location>
        <begin position="3"/>
        <end position="100"/>
    </location>
</feature>
<evidence type="ECO:0000256" key="10">
    <source>
        <dbReference type="ARBA" id="ARBA00022958"/>
    </source>
</evidence>
<dbReference type="GO" id="GO:0005524">
    <property type="term" value="F:ATP binding"/>
    <property type="evidence" value="ECO:0007669"/>
    <property type="project" value="UniProtKB-UniRule"/>
</dbReference>
<comment type="subcellular location">
    <subcellularLocation>
        <location evidence="11 12">Cytoplasm</location>
    </subcellularLocation>
</comment>
<dbReference type="FunFam" id="3.30.300.10:FF:000020">
    <property type="entry name" value="S-adenosylmethionine synthase"/>
    <property type="match status" value="1"/>
</dbReference>
<dbReference type="GO" id="GO:0000287">
    <property type="term" value="F:magnesium ion binding"/>
    <property type="evidence" value="ECO:0007669"/>
    <property type="project" value="UniProtKB-UniRule"/>
</dbReference>
<dbReference type="Pfam" id="PF00438">
    <property type="entry name" value="S-AdoMet_synt_N"/>
    <property type="match status" value="1"/>
</dbReference>
<organism evidence="17 18">
    <name type="scientific">Chryseobacterium fistulae</name>
    <dbReference type="NCBI Taxonomy" id="2675058"/>
    <lineage>
        <taxon>Bacteria</taxon>
        <taxon>Pseudomonadati</taxon>
        <taxon>Bacteroidota</taxon>
        <taxon>Flavobacteriia</taxon>
        <taxon>Flavobacteriales</taxon>
        <taxon>Weeksellaceae</taxon>
        <taxon>Chryseobacterium group</taxon>
        <taxon>Chryseobacterium</taxon>
    </lineage>
</organism>
<name>A0A6N4XQL2_9FLAO</name>
<feature type="binding site" evidence="11">
    <location>
        <position position="258"/>
    </location>
    <ligand>
        <name>L-methionine</name>
        <dbReference type="ChEBI" id="CHEBI:57844"/>
        <note>ligand shared between two neighboring subunits</note>
    </ligand>
</feature>
<evidence type="ECO:0000256" key="11">
    <source>
        <dbReference type="HAMAP-Rule" id="MF_00086"/>
    </source>
</evidence>
<dbReference type="CDD" id="cd18079">
    <property type="entry name" value="S-AdoMet_synt"/>
    <property type="match status" value="1"/>
</dbReference>
<dbReference type="EMBL" id="CACVBY010000060">
    <property type="protein sequence ID" value="CAA7390165.1"/>
    <property type="molecule type" value="Genomic_DNA"/>
</dbReference>
<dbReference type="PIRSF" id="PIRSF000497">
    <property type="entry name" value="MAT"/>
    <property type="match status" value="1"/>
</dbReference>
<proteinExistence type="inferred from homology"/>
<dbReference type="RefSeq" id="WP_162073533.1">
    <property type="nucleotide sequence ID" value="NZ_CACVBY010000060.1"/>
</dbReference>
<comment type="similarity">
    <text evidence="2 11 13">Belongs to the AdoMet synthase family.</text>
</comment>
<dbReference type="GO" id="GO:0006730">
    <property type="term" value="P:one-carbon metabolic process"/>
    <property type="evidence" value="ECO:0007669"/>
    <property type="project" value="UniProtKB-KW"/>
</dbReference>
<dbReference type="InterPro" id="IPR022636">
    <property type="entry name" value="S-AdoMet_synthetase_sfam"/>
</dbReference>
<keyword evidence="6 11" id="KW-0479">Metal-binding</keyword>
<reference evidence="17 18" key="1">
    <citation type="submission" date="2020-01" db="EMBL/GenBank/DDBJ databases">
        <authorList>
            <person name="Rodrigo-Torres L."/>
            <person name="Arahal R. D."/>
            <person name="Lucena T."/>
        </authorList>
    </citation>
    <scope>NUCLEOTIDE SEQUENCE [LARGE SCALE GENOMIC DNA]</scope>
    <source>
        <strain evidence="17 18">CECT 9393</strain>
    </source>
</reference>
<dbReference type="InterPro" id="IPR022629">
    <property type="entry name" value="S-AdoMet_synt_central"/>
</dbReference>
<keyword evidence="4 11" id="KW-0554">One-carbon metabolism</keyword>
<feature type="binding site" description="in other chain" evidence="11">
    <location>
        <begin position="172"/>
        <end position="174"/>
    </location>
    <ligand>
        <name>ATP</name>
        <dbReference type="ChEBI" id="CHEBI:30616"/>
        <note>ligand shared between two neighboring subunits</note>
    </ligand>
</feature>
<feature type="domain" description="S-adenosylmethionine synthetase C-terminal" evidence="16">
    <location>
        <begin position="252"/>
        <end position="387"/>
    </location>
</feature>
<accession>A0A6N4XQL2</accession>
<feature type="binding site" description="in other chain" evidence="11">
    <location>
        <position position="98"/>
    </location>
    <ligand>
        <name>L-methionine</name>
        <dbReference type="ChEBI" id="CHEBI:57844"/>
        <note>ligand shared between two neighboring subunits</note>
    </ligand>
</feature>
<dbReference type="Pfam" id="PF02772">
    <property type="entry name" value="S-AdoMet_synt_M"/>
    <property type="match status" value="1"/>
</dbReference>
<dbReference type="PANTHER" id="PTHR11964">
    <property type="entry name" value="S-ADENOSYLMETHIONINE SYNTHETASE"/>
    <property type="match status" value="1"/>
</dbReference>
<evidence type="ECO:0000256" key="9">
    <source>
        <dbReference type="ARBA" id="ARBA00022842"/>
    </source>
</evidence>
<dbReference type="HAMAP" id="MF_00086">
    <property type="entry name" value="S_AdoMet_synth1"/>
    <property type="match status" value="1"/>
</dbReference>
<protein>
    <recommendedName>
        <fullName evidence="11">S-adenosylmethionine synthase</fullName>
        <shortName evidence="11">AdoMet synthase</shortName>
        <ecNumber evidence="11">2.5.1.6</ecNumber>
    </recommendedName>
    <alternativeName>
        <fullName evidence="11">MAT</fullName>
    </alternativeName>
    <alternativeName>
        <fullName evidence="11">Methionine adenosyltransferase</fullName>
    </alternativeName>
</protein>
<comment type="catalytic activity">
    <reaction evidence="11">
        <text>L-methionine + ATP + H2O = S-adenosyl-L-methionine + phosphate + diphosphate</text>
        <dbReference type="Rhea" id="RHEA:21080"/>
        <dbReference type="ChEBI" id="CHEBI:15377"/>
        <dbReference type="ChEBI" id="CHEBI:30616"/>
        <dbReference type="ChEBI" id="CHEBI:33019"/>
        <dbReference type="ChEBI" id="CHEBI:43474"/>
        <dbReference type="ChEBI" id="CHEBI:57844"/>
        <dbReference type="ChEBI" id="CHEBI:59789"/>
        <dbReference type="EC" id="2.5.1.6"/>
    </reaction>
</comment>
<dbReference type="SUPFAM" id="SSF55973">
    <property type="entry name" value="S-adenosylmethionine synthetase"/>
    <property type="match status" value="3"/>
</dbReference>
<feature type="binding site" evidence="11">
    <location>
        <position position="16"/>
    </location>
    <ligand>
        <name>Mg(2+)</name>
        <dbReference type="ChEBI" id="CHEBI:18420"/>
    </ligand>
</feature>
<dbReference type="InterPro" id="IPR022630">
    <property type="entry name" value="S-AdoMet_synt_C"/>
</dbReference>
<keyword evidence="10 11" id="KW-0630">Potassium</keyword>
<evidence type="ECO:0000256" key="4">
    <source>
        <dbReference type="ARBA" id="ARBA00022563"/>
    </source>
</evidence>
<dbReference type="Proteomes" id="UP000445309">
    <property type="component" value="Unassembled WGS sequence"/>
</dbReference>
<gene>
    <name evidence="11 17" type="primary">metK</name>
    <name evidence="17" type="ORF">CHRY9393_02464</name>
</gene>
<evidence type="ECO:0000259" key="15">
    <source>
        <dbReference type="Pfam" id="PF02772"/>
    </source>
</evidence>
<evidence type="ECO:0000256" key="5">
    <source>
        <dbReference type="ARBA" id="ARBA00022679"/>
    </source>
</evidence>
<evidence type="ECO:0000256" key="8">
    <source>
        <dbReference type="ARBA" id="ARBA00022840"/>
    </source>
</evidence>
<evidence type="ECO:0000313" key="18">
    <source>
        <dbReference type="Proteomes" id="UP000445309"/>
    </source>
</evidence>
<feature type="binding site" evidence="11">
    <location>
        <position position="42"/>
    </location>
    <ligand>
        <name>K(+)</name>
        <dbReference type="ChEBI" id="CHEBI:29103"/>
    </ligand>
</feature>
<comment type="cofactor">
    <cofactor evidence="11">
        <name>K(+)</name>
        <dbReference type="ChEBI" id="CHEBI:29103"/>
    </cofactor>
    <text evidence="11">Binds 1 potassium ion per subunit.</text>
</comment>
<comment type="subunit">
    <text evidence="11">Homotetramer; dimer of dimers.</text>
</comment>
<feature type="binding site" evidence="11">
    <location>
        <position position="281"/>
    </location>
    <ligand>
        <name>ATP</name>
        <dbReference type="ChEBI" id="CHEBI:30616"/>
        <note>ligand shared between two neighboring subunits</note>
    </ligand>
</feature>
<keyword evidence="18" id="KW-1185">Reference proteome</keyword>
<dbReference type="AlphaFoldDB" id="A0A6N4XQL2"/>
<dbReference type="InterPro" id="IPR002133">
    <property type="entry name" value="S-AdoMet_synthetase"/>
</dbReference>
<dbReference type="InterPro" id="IPR022631">
    <property type="entry name" value="ADOMET_SYNTHASE_CS"/>
</dbReference>
<keyword evidence="8 11" id="KW-0067">ATP-binding</keyword>
<feature type="binding site" description="in other chain" evidence="11">
    <location>
        <position position="14"/>
    </location>
    <ligand>
        <name>ATP</name>
        <dbReference type="ChEBI" id="CHEBI:30616"/>
        <note>ligand shared between two neighboring subunits</note>
    </ligand>
</feature>
<sequence>MSYLFTSESVSEGHPDKIADQISDALIDHFLAYDKESKVACETLVTTGQVVLAGEVKSGAYLDVQTIAREVINGIGYTKGEYMFNGDSCGVISAIHEQSPDINQGVDRVVSDESFEAKANAQGAGDQGMMFGYATNETANYMPLALDLAHTILKELSAIRREEKDIAYLRPDAKSQVTIEYSDDHKPIRIDSIVVSTQHDDFGTEGEMLNKIREDIKNILIPRVVAKQTEEIKALFNDQIKYHINPTGKFVIGGPHGDTGLTGRKIIVDTYGGKGAHGGGAFSGKDPSKVDRSAAYATRHIAKNLVAAGVADEVLVQVSYAIGVAEPCGLYINTFGTTKVDLHDGEIAEKVSSVFDLRPYAIEQNLKLRNPIYQETASYGHMGKEHYVADKVFNKGHKNELTLKNLEFFTWEKLDKVDDIKKAFGI</sequence>
<feature type="domain" description="S-adenosylmethionine synthetase central" evidence="15">
    <location>
        <begin position="122"/>
        <end position="250"/>
    </location>
</feature>
<evidence type="ECO:0000256" key="6">
    <source>
        <dbReference type="ARBA" id="ARBA00022723"/>
    </source>
</evidence>
<dbReference type="GO" id="GO:0004478">
    <property type="term" value="F:methionine adenosyltransferase activity"/>
    <property type="evidence" value="ECO:0007669"/>
    <property type="project" value="UniProtKB-UniRule"/>
</dbReference>
<keyword evidence="9 11" id="KW-0460">Magnesium</keyword>
<evidence type="ECO:0000256" key="2">
    <source>
        <dbReference type="ARBA" id="ARBA00009685"/>
    </source>
</evidence>
<dbReference type="GO" id="GO:0005737">
    <property type="term" value="C:cytoplasm"/>
    <property type="evidence" value="ECO:0007669"/>
    <property type="project" value="UniProtKB-SubCell"/>
</dbReference>
<evidence type="ECO:0000256" key="13">
    <source>
        <dbReference type="RuleBase" id="RU004462"/>
    </source>
</evidence>
<dbReference type="Pfam" id="PF02773">
    <property type="entry name" value="S-AdoMet_synt_C"/>
    <property type="match status" value="1"/>
</dbReference>
<feature type="binding site" description="in other chain" evidence="11">
    <location>
        <begin position="249"/>
        <end position="250"/>
    </location>
    <ligand>
        <name>ATP</name>
        <dbReference type="ChEBI" id="CHEBI:30616"/>
        <note>ligand shared between two neighboring subunits</note>
    </ligand>
</feature>
<evidence type="ECO:0000256" key="1">
    <source>
        <dbReference type="ARBA" id="ARBA00005224"/>
    </source>
</evidence>
<keyword evidence="5 11" id="KW-0808">Transferase</keyword>
<dbReference type="NCBIfam" id="TIGR01034">
    <property type="entry name" value="metK"/>
    <property type="match status" value="1"/>
</dbReference>
<dbReference type="PROSITE" id="PS00377">
    <property type="entry name" value="ADOMET_SYNTHASE_2"/>
    <property type="match status" value="1"/>
</dbReference>
<feature type="binding site" evidence="11">
    <location>
        <position position="258"/>
    </location>
    <ligand>
        <name>ATP</name>
        <dbReference type="ChEBI" id="CHEBI:30616"/>
        <note>ligand shared between two neighboring subunits</note>
    </ligand>
</feature>
<dbReference type="InterPro" id="IPR022628">
    <property type="entry name" value="S-AdoMet_synt_N"/>
</dbReference>
<keyword evidence="3 11" id="KW-0963">Cytoplasm</keyword>
<comment type="cofactor">
    <cofactor evidence="11">
        <name>Mg(2+)</name>
        <dbReference type="ChEBI" id="CHEBI:18420"/>
    </cofactor>
    <text evidence="11">Binds 2 divalent ions per subunit.</text>
</comment>
<evidence type="ECO:0000256" key="3">
    <source>
        <dbReference type="ARBA" id="ARBA00022490"/>
    </source>
</evidence>
<evidence type="ECO:0000313" key="17">
    <source>
        <dbReference type="EMBL" id="CAA7390165.1"/>
    </source>
</evidence>
<dbReference type="GO" id="GO:0006556">
    <property type="term" value="P:S-adenosylmethionine biosynthetic process"/>
    <property type="evidence" value="ECO:0007669"/>
    <property type="project" value="UniProtKB-UniRule"/>
</dbReference>
<comment type="function">
    <text evidence="11">Catalyzes the formation of S-adenosylmethionine (AdoMet) from methionine and ATP. The overall synthetic reaction is composed of two sequential steps, AdoMet formation and the subsequent tripolyphosphate hydrolysis which occurs prior to release of AdoMet from the enzyme.</text>
</comment>
<evidence type="ECO:0000256" key="7">
    <source>
        <dbReference type="ARBA" id="ARBA00022741"/>
    </source>
</evidence>
<comment type="pathway">
    <text evidence="1 11">Amino-acid biosynthesis; S-adenosyl-L-methionine biosynthesis; S-adenosyl-L-methionine from L-methionine: step 1/1.</text>
</comment>
<feature type="binding site" evidence="11">
    <location>
        <position position="285"/>
    </location>
    <ligand>
        <name>ATP</name>
        <dbReference type="ChEBI" id="CHEBI:30616"/>
        <note>ligand shared between two neighboring subunits</note>
    </ligand>
</feature>
<feature type="binding site" description="in other chain" evidence="11">
    <location>
        <position position="289"/>
    </location>
    <ligand>
        <name>L-methionine</name>
        <dbReference type="ChEBI" id="CHEBI:57844"/>
        <note>ligand shared between two neighboring subunits</note>
    </ligand>
</feature>
<evidence type="ECO:0000259" key="16">
    <source>
        <dbReference type="Pfam" id="PF02773"/>
    </source>
</evidence>
<evidence type="ECO:0000259" key="14">
    <source>
        <dbReference type="Pfam" id="PF00438"/>
    </source>
</evidence>
<feature type="region of interest" description="Flexible loop" evidence="11">
    <location>
        <begin position="98"/>
        <end position="108"/>
    </location>
</feature>
<keyword evidence="7 11" id="KW-0547">Nucleotide-binding</keyword>